<reference evidence="9" key="1">
    <citation type="submission" date="2019-08" db="EMBL/GenBank/DDBJ databases">
        <title>The improved chromosome-level genome for the pearl oyster Pinctada fucata martensii using PacBio sequencing and Hi-C.</title>
        <authorList>
            <person name="Zheng Z."/>
        </authorList>
    </citation>
    <scope>NUCLEOTIDE SEQUENCE</scope>
    <source>
        <strain evidence="9">ZZ-2019</strain>
        <tissue evidence="9">Adductor muscle</tissue>
    </source>
</reference>
<dbReference type="Gene3D" id="3.10.10.10">
    <property type="entry name" value="HIV Type 1 Reverse Transcriptase, subunit A, domain 1"/>
    <property type="match status" value="1"/>
</dbReference>
<evidence type="ECO:0000313" key="10">
    <source>
        <dbReference type="Proteomes" id="UP001186944"/>
    </source>
</evidence>
<dbReference type="SUPFAM" id="SSF53098">
    <property type="entry name" value="Ribonuclease H-like"/>
    <property type="match status" value="1"/>
</dbReference>
<evidence type="ECO:0000256" key="5">
    <source>
        <dbReference type="ARBA" id="ARBA00022759"/>
    </source>
</evidence>
<evidence type="ECO:0000256" key="6">
    <source>
        <dbReference type="ARBA" id="ARBA00022801"/>
    </source>
</evidence>
<dbReference type="InterPro" id="IPR050951">
    <property type="entry name" value="Retrovirus_Pol_polyprotein"/>
</dbReference>
<dbReference type="InterPro" id="IPR041588">
    <property type="entry name" value="Integrase_H2C2"/>
</dbReference>
<evidence type="ECO:0000256" key="2">
    <source>
        <dbReference type="ARBA" id="ARBA00022679"/>
    </source>
</evidence>
<evidence type="ECO:0000256" key="3">
    <source>
        <dbReference type="ARBA" id="ARBA00022695"/>
    </source>
</evidence>
<evidence type="ECO:0000313" key="9">
    <source>
        <dbReference type="EMBL" id="KAK3107331.1"/>
    </source>
</evidence>
<dbReference type="Gene3D" id="2.40.70.10">
    <property type="entry name" value="Acid Proteases"/>
    <property type="match status" value="1"/>
</dbReference>
<dbReference type="Gene3D" id="1.10.340.70">
    <property type="match status" value="1"/>
</dbReference>
<dbReference type="Proteomes" id="UP001186944">
    <property type="component" value="Unassembled WGS sequence"/>
</dbReference>
<accession>A0AA88YTW0</accession>
<dbReference type="GO" id="GO:0003964">
    <property type="term" value="F:RNA-directed DNA polymerase activity"/>
    <property type="evidence" value="ECO:0007669"/>
    <property type="project" value="UniProtKB-KW"/>
</dbReference>
<dbReference type="PANTHER" id="PTHR37984">
    <property type="entry name" value="PROTEIN CBG26694"/>
    <property type="match status" value="1"/>
</dbReference>
<feature type="domain" description="Reverse transcriptase" evidence="8">
    <location>
        <begin position="267"/>
        <end position="445"/>
    </location>
</feature>
<dbReference type="SUPFAM" id="SSF56672">
    <property type="entry name" value="DNA/RNA polymerases"/>
    <property type="match status" value="1"/>
</dbReference>
<keyword evidence="7" id="KW-0695">RNA-directed DNA polymerase</keyword>
<keyword evidence="3" id="KW-0548">Nucleotidyltransferase</keyword>
<dbReference type="FunFam" id="3.10.20.370:FF:000001">
    <property type="entry name" value="Retrovirus-related Pol polyprotein from transposon 17.6-like protein"/>
    <property type="match status" value="1"/>
</dbReference>
<dbReference type="AlphaFoldDB" id="A0AA88YTW0"/>
<dbReference type="FunFam" id="3.30.70.270:FF:000020">
    <property type="entry name" value="Transposon Tf2-6 polyprotein-like Protein"/>
    <property type="match status" value="1"/>
</dbReference>
<keyword evidence="6" id="KW-0378">Hydrolase</keyword>
<dbReference type="Gene3D" id="3.30.420.10">
    <property type="entry name" value="Ribonuclease H-like superfamily/Ribonuclease H"/>
    <property type="match status" value="1"/>
</dbReference>
<dbReference type="InterPro" id="IPR000477">
    <property type="entry name" value="RT_dom"/>
</dbReference>
<dbReference type="InterPro" id="IPR041373">
    <property type="entry name" value="RT_RNaseH"/>
</dbReference>
<dbReference type="Gene3D" id="3.30.70.270">
    <property type="match status" value="2"/>
</dbReference>
<dbReference type="GO" id="GO:0016787">
    <property type="term" value="F:hydrolase activity"/>
    <property type="evidence" value="ECO:0007669"/>
    <property type="project" value="UniProtKB-KW"/>
</dbReference>
<sequence>MKGYLLEPTSLIINGLEYKENIYVAPLEDAMLIGLDFMTKHQASVDMKQGQFCIQDQIVPFISIKGNSVQAVKKTPIRITKRTVVPPMSVLRTACHTDHPLLPTDYLLEPDIKSVLAPRVCIVGANMPVMSFVNITDSPVTLFRNQLAGYAYEVDEVSSDADLDSENIHYTAQVTKPGENVQELPEHLQDLYQRSCDELNADQKQALKQLLIQYSDVFSSHEFDLGNFTCIEHAIDTGDARPIKQRLRRTPLCFAGEEEKHLEKMLKAGVIEPSVSEWASSPVLVRKRDGSVRWCVDYRALNKVTKKDVFPLPLVEECLDALSGNMWFSKLDATWGYWHIKVKDEDKCKTAFVTKYGLYQFNRMSFGLTNAPSTFSRAMNLVLRGLHWNTVLAFLDDVLVLSPTPESHMENLEEVFLRFRKYGIKLKAKKCDLLRQEVEYLGRTVGRDGLKVSKSFLDTMAKWTVPKCTKDVERFCGFANYHRSFIKDFAKISAPLYGLTGKNKFHWEEEHQVAYEELKHALCSAPVLTIPNKDGRFILDTDASDFAIGAELIQIQDGKERCIAYCSFSLTPEQRKYCTTRKELLAVVRFTRHFRHYLLGREFDVRTDHSSLQWLMNFKNPTGQLARWLEELSQYWMVIHHRPGSKHVNADTLSRMSESKVTCGEYRHNIEPAMLPCRGCTYCQRKHDDWSHFIESVDEAVPLTQSTHTVCQVAQKTETTPWVSGYTWEDIRGMQHQDPDLNIILEWLDSKANPSEDELFLSSQTTKHYWLNKELFFLSPEGVLWKHEANDTSSEFLVVPRTLKGEILKMTHDLPSSGHQGQERTLKRCKQRFYWYTMGNDVRHFVVSCSVCNRNKKPNRKARYRFTSYHAGSPMERVHLDFLGPLPVTKNNNVYVLMMVDQFTKWVECVPLPNQSAE</sequence>
<gene>
    <name evidence="9" type="ORF">FSP39_012008</name>
</gene>
<dbReference type="InterPro" id="IPR036397">
    <property type="entry name" value="RNaseH_sf"/>
</dbReference>
<proteinExistence type="predicted"/>
<dbReference type="Pfam" id="PF17921">
    <property type="entry name" value="Integrase_H2C2"/>
    <property type="match status" value="1"/>
</dbReference>
<dbReference type="PANTHER" id="PTHR37984:SF5">
    <property type="entry name" value="PROTEIN NYNRIN-LIKE"/>
    <property type="match status" value="1"/>
</dbReference>
<dbReference type="GO" id="GO:0004519">
    <property type="term" value="F:endonuclease activity"/>
    <property type="evidence" value="ECO:0007669"/>
    <property type="project" value="UniProtKB-KW"/>
</dbReference>
<dbReference type="EC" id="2.7.7.49" evidence="1"/>
<dbReference type="InterPro" id="IPR043128">
    <property type="entry name" value="Rev_trsase/Diguanyl_cyclase"/>
</dbReference>
<dbReference type="Pfam" id="PF00078">
    <property type="entry name" value="RVT_1"/>
    <property type="match status" value="1"/>
</dbReference>
<keyword evidence="5" id="KW-0255">Endonuclease</keyword>
<evidence type="ECO:0000256" key="7">
    <source>
        <dbReference type="ARBA" id="ARBA00022918"/>
    </source>
</evidence>
<name>A0AA88YTW0_PINIB</name>
<dbReference type="Pfam" id="PF17917">
    <property type="entry name" value="RT_RNaseH"/>
    <property type="match status" value="1"/>
</dbReference>
<dbReference type="CDD" id="cd09274">
    <property type="entry name" value="RNase_HI_RT_Ty3"/>
    <property type="match status" value="1"/>
</dbReference>
<keyword evidence="2" id="KW-0808">Transferase</keyword>
<evidence type="ECO:0000259" key="8">
    <source>
        <dbReference type="PROSITE" id="PS50878"/>
    </source>
</evidence>
<dbReference type="FunFam" id="1.10.340.70:FF:000001">
    <property type="entry name" value="Retrovirus-related Pol polyprotein from transposon gypsy-like Protein"/>
    <property type="match status" value="1"/>
</dbReference>
<dbReference type="PROSITE" id="PS50878">
    <property type="entry name" value="RT_POL"/>
    <property type="match status" value="1"/>
</dbReference>
<dbReference type="Gene3D" id="3.10.20.370">
    <property type="match status" value="1"/>
</dbReference>
<comment type="caution">
    <text evidence="9">The sequence shown here is derived from an EMBL/GenBank/DDBJ whole genome shotgun (WGS) entry which is preliminary data.</text>
</comment>
<organism evidence="9 10">
    <name type="scientific">Pinctada imbricata</name>
    <name type="common">Atlantic pearl-oyster</name>
    <name type="synonym">Pinctada martensii</name>
    <dbReference type="NCBI Taxonomy" id="66713"/>
    <lineage>
        <taxon>Eukaryota</taxon>
        <taxon>Metazoa</taxon>
        <taxon>Spiralia</taxon>
        <taxon>Lophotrochozoa</taxon>
        <taxon>Mollusca</taxon>
        <taxon>Bivalvia</taxon>
        <taxon>Autobranchia</taxon>
        <taxon>Pteriomorphia</taxon>
        <taxon>Pterioida</taxon>
        <taxon>Pterioidea</taxon>
        <taxon>Pteriidae</taxon>
        <taxon>Pinctada</taxon>
    </lineage>
</organism>
<dbReference type="InterPro" id="IPR021109">
    <property type="entry name" value="Peptidase_aspartic_dom_sf"/>
</dbReference>
<keyword evidence="4" id="KW-0540">Nuclease</keyword>
<dbReference type="InterPro" id="IPR043502">
    <property type="entry name" value="DNA/RNA_pol_sf"/>
</dbReference>
<dbReference type="CDD" id="cd01647">
    <property type="entry name" value="RT_LTR"/>
    <property type="match status" value="1"/>
</dbReference>
<keyword evidence="10" id="KW-1185">Reference proteome</keyword>
<evidence type="ECO:0000256" key="4">
    <source>
        <dbReference type="ARBA" id="ARBA00022722"/>
    </source>
</evidence>
<evidence type="ECO:0000256" key="1">
    <source>
        <dbReference type="ARBA" id="ARBA00012493"/>
    </source>
</evidence>
<dbReference type="InterPro" id="IPR012337">
    <property type="entry name" value="RNaseH-like_sf"/>
</dbReference>
<dbReference type="EMBL" id="VSWD01000002">
    <property type="protein sequence ID" value="KAK3107331.1"/>
    <property type="molecule type" value="Genomic_DNA"/>
</dbReference>
<dbReference type="GO" id="GO:0003676">
    <property type="term" value="F:nucleic acid binding"/>
    <property type="evidence" value="ECO:0007669"/>
    <property type="project" value="InterPro"/>
</dbReference>
<protein>
    <recommendedName>
        <fullName evidence="1">RNA-directed DNA polymerase</fullName>
        <ecNumber evidence="1">2.7.7.49</ecNumber>
    </recommendedName>
</protein>